<dbReference type="KEGG" id="toy:FO059_13015"/>
<dbReference type="AlphaFoldDB" id="A0A516X5W5"/>
<sequence>MGSPVLFIALFVLVALIVAVVLARRAQRRIAERDAATDAGDAARPAQWMARLTGQLEGFAAVPAATRAARECLRRADDCKARTADQLPRAGTPALALRAQETAIEGLHFVRAARIADGADPGAPLPPLSGADTAGAVGATRTASWDGREVAASAAPSDRTPHYFPGGRVRGRPVPAGWYSERWWSAAGTPAGWSDDSAGFFDALLAGLPGVPYDGEDFERGHGVDPRAESPR</sequence>
<evidence type="ECO:0000313" key="3">
    <source>
        <dbReference type="EMBL" id="QDQ98061.1"/>
    </source>
</evidence>
<gene>
    <name evidence="3" type="ORF">FO059_13015</name>
</gene>
<accession>A0A516X5W5</accession>
<feature type="transmembrane region" description="Helical" evidence="2">
    <location>
        <begin position="6"/>
        <end position="23"/>
    </location>
</feature>
<feature type="region of interest" description="Disordered" evidence="1">
    <location>
        <begin position="145"/>
        <end position="167"/>
    </location>
</feature>
<evidence type="ECO:0000256" key="1">
    <source>
        <dbReference type="SAM" id="MobiDB-lite"/>
    </source>
</evidence>
<dbReference type="Proteomes" id="UP000317344">
    <property type="component" value="Chromosome"/>
</dbReference>
<name>A0A516X5W5_9ACTN</name>
<dbReference type="RefSeq" id="WP_143909366.1">
    <property type="nucleotide sequence ID" value="NZ_CP041765.1"/>
</dbReference>
<keyword evidence="4" id="KW-1185">Reference proteome</keyword>
<evidence type="ECO:0000313" key="4">
    <source>
        <dbReference type="Proteomes" id="UP000317344"/>
    </source>
</evidence>
<dbReference type="EMBL" id="CP041765">
    <property type="protein sequence ID" value="QDQ98061.1"/>
    <property type="molecule type" value="Genomic_DNA"/>
</dbReference>
<keyword evidence="2" id="KW-0812">Transmembrane</keyword>
<proteinExistence type="predicted"/>
<reference evidence="3 4" key="1">
    <citation type="submission" date="2019-07" db="EMBL/GenBank/DDBJ databases">
        <title>Tomitella cavernea sp. nov., an actinomycete isolated from soil.</title>
        <authorList>
            <person name="Cheng J."/>
        </authorList>
    </citation>
    <scope>NUCLEOTIDE SEQUENCE [LARGE SCALE GENOMIC DNA]</scope>
    <source>
        <strain evidence="3 4">HY188</strain>
    </source>
</reference>
<dbReference type="OrthoDB" id="5187452at2"/>
<organism evidence="3 4">
    <name type="scientific">Tomitella fengzijianii</name>
    <dbReference type="NCBI Taxonomy" id="2597660"/>
    <lineage>
        <taxon>Bacteria</taxon>
        <taxon>Bacillati</taxon>
        <taxon>Actinomycetota</taxon>
        <taxon>Actinomycetes</taxon>
        <taxon>Mycobacteriales</taxon>
        <taxon>Tomitella</taxon>
    </lineage>
</organism>
<keyword evidence="2" id="KW-0472">Membrane</keyword>
<protein>
    <submittedName>
        <fullName evidence="3">DUF1542 domain-containing protein</fullName>
    </submittedName>
</protein>
<keyword evidence="2" id="KW-1133">Transmembrane helix</keyword>
<reference evidence="3 4" key="2">
    <citation type="submission" date="2019-07" db="EMBL/GenBank/DDBJ databases">
        <authorList>
            <person name="Huang Y."/>
        </authorList>
    </citation>
    <scope>NUCLEOTIDE SEQUENCE [LARGE SCALE GENOMIC DNA]</scope>
    <source>
        <strain evidence="3 4">HY188</strain>
    </source>
</reference>
<evidence type="ECO:0000256" key="2">
    <source>
        <dbReference type="SAM" id="Phobius"/>
    </source>
</evidence>